<reference evidence="4 5" key="1">
    <citation type="submission" date="2019-08" db="EMBL/GenBank/DDBJ databases">
        <title>Genome sequencing of Paenibacillus faecis DSM 23593(T).</title>
        <authorList>
            <person name="Kook J.-K."/>
            <person name="Park S.-N."/>
            <person name="Lim Y.K."/>
        </authorList>
    </citation>
    <scope>NUCLEOTIDE SEQUENCE [LARGE SCALE GENOMIC DNA]</scope>
    <source>
        <strain evidence="4 5">DSM 23593</strain>
    </source>
</reference>
<keyword evidence="5" id="KW-1185">Reference proteome</keyword>
<keyword evidence="2" id="KW-1133">Transmembrane helix</keyword>
<comment type="caution">
    <text evidence="4">The sequence shown here is derived from an EMBL/GenBank/DDBJ whole genome shotgun (WGS) entry which is preliminary data.</text>
</comment>
<proteinExistence type="predicted"/>
<dbReference type="OrthoDB" id="9779183at2"/>
<keyword evidence="2" id="KW-0472">Membrane</keyword>
<feature type="domain" description="Flavinylation-associated cytochrome" evidence="3">
    <location>
        <begin position="90"/>
        <end position="147"/>
    </location>
</feature>
<dbReference type="AlphaFoldDB" id="A0A5D0CQJ1"/>
<gene>
    <name evidence="4" type="ORF">FRY98_16065</name>
</gene>
<feature type="transmembrane region" description="Helical" evidence="2">
    <location>
        <begin position="48"/>
        <end position="67"/>
    </location>
</feature>
<protein>
    <submittedName>
        <fullName evidence="4">DUF4405 domain-containing protein</fullName>
    </submittedName>
</protein>
<feature type="transmembrane region" description="Helical" evidence="2">
    <location>
        <begin position="166"/>
        <end position="187"/>
    </location>
</feature>
<evidence type="ECO:0000256" key="2">
    <source>
        <dbReference type="SAM" id="Phobius"/>
    </source>
</evidence>
<name>A0A5D0CQJ1_9BACL</name>
<dbReference type="Proteomes" id="UP000325218">
    <property type="component" value="Unassembled WGS sequence"/>
</dbReference>
<feature type="transmembrane region" description="Helical" evidence="2">
    <location>
        <begin position="264"/>
        <end position="283"/>
    </location>
</feature>
<feature type="transmembrane region" description="Helical" evidence="2">
    <location>
        <begin position="18"/>
        <end position="36"/>
    </location>
</feature>
<evidence type="ECO:0000256" key="1">
    <source>
        <dbReference type="SAM" id="MobiDB-lite"/>
    </source>
</evidence>
<sequence length="302" mass="33230">MITSNGAGKETRKKSITYFKFGLDLIMALTFVLFFNKQVLGGLTFHEMAGIGFAAAFLLHMGLNWRWIVRVTSKLFDRKLPLKTKFSYLLNLVLLLSMTFVIICGLFISRVVFPALRVGNEPWFKVAHMSVAYLVLILVAVHIGLHWKWVVGVFQQIVRYRMKKPFPAMAAKLAAAALLVFGCYQIYTSNFAMHLRGVAQVAGFSTPSVHAGGRDGGRPEGFGTAASMQSKGEHGGFDRAGREGGFEGRGGGAGPNVFGVVGEYLGIMSVFIIIVYYLDQWLLKRNAARKKQRLQKAGPAGA</sequence>
<organism evidence="4 5">
    <name type="scientific">Paenibacillus faecis</name>
    <dbReference type="NCBI Taxonomy" id="862114"/>
    <lineage>
        <taxon>Bacteria</taxon>
        <taxon>Bacillati</taxon>
        <taxon>Bacillota</taxon>
        <taxon>Bacilli</taxon>
        <taxon>Bacillales</taxon>
        <taxon>Paenibacillaceae</taxon>
        <taxon>Paenibacillus</taxon>
    </lineage>
</organism>
<feature type="compositionally biased region" description="Basic and acidic residues" evidence="1">
    <location>
        <begin position="231"/>
        <end position="246"/>
    </location>
</feature>
<feature type="transmembrane region" description="Helical" evidence="2">
    <location>
        <begin position="88"/>
        <end position="113"/>
    </location>
</feature>
<feature type="region of interest" description="Disordered" evidence="1">
    <location>
        <begin position="229"/>
        <end position="248"/>
    </location>
</feature>
<evidence type="ECO:0000313" key="5">
    <source>
        <dbReference type="Proteomes" id="UP000325218"/>
    </source>
</evidence>
<keyword evidence="2" id="KW-0812">Transmembrane</keyword>
<feature type="transmembrane region" description="Helical" evidence="2">
    <location>
        <begin position="133"/>
        <end position="154"/>
    </location>
</feature>
<dbReference type="InterPro" id="IPR025517">
    <property type="entry name" value="DUF4405"/>
</dbReference>
<accession>A0A5D0CQJ1</accession>
<dbReference type="Pfam" id="PF14358">
    <property type="entry name" value="DUF4405"/>
    <property type="match status" value="1"/>
</dbReference>
<dbReference type="EMBL" id="VSDO01000003">
    <property type="protein sequence ID" value="TYA12226.1"/>
    <property type="molecule type" value="Genomic_DNA"/>
</dbReference>
<evidence type="ECO:0000259" key="3">
    <source>
        <dbReference type="Pfam" id="PF14358"/>
    </source>
</evidence>
<evidence type="ECO:0000313" key="4">
    <source>
        <dbReference type="EMBL" id="TYA12226.1"/>
    </source>
</evidence>
<dbReference type="RefSeq" id="WP_148453742.1">
    <property type="nucleotide sequence ID" value="NZ_VSDO01000003.1"/>
</dbReference>